<accession>A0A8T1S2G6</accession>
<feature type="non-terminal residue" evidence="2">
    <location>
        <position position="1"/>
    </location>
</feature>
<name>A0A8T1S2G6_CHESE</name>
<keyword evidence="3" id="KW-1185">Reference proteome</keyword>
<gene>
    <name evidence="2" type="ORF">G0U57_020928</name>
</gene>
<dbReference type="OrthoDB" id="9425653at2759"/>
<proteinExistence type="predicted"/>
<comment type="caution">
    <text evidence="2">The sequence shown here is derived from an EMBL/GenBank/DDBJ whole genome shotgun (WGS) entry which is preliminary data.</text>
</comment>
<dbReference type="AlphaFoldDB" id="A0A8T1S2G6"/>
<dbReference type="SUPFAM" id="SSF57302">
    <property type="entry name" value="Snake toxin-like"/>
    <property type="match status" value="1"/>
</dbReference>
<dbReference type="InterPro" id="IPR045860">
    <property type="entry name" value="Snake_toxin-like_sf"/>
</dbReference>
<sequence length="91" mass="9382">GSTLLCEVCESKEELCSGPLQPCTPSGGTCLIGVAGFNLGANSFSYTAKSCLAPHSYEPGPFTVTFPRNITMRVNIAYCDTDGCNAGAIPG</sequence>
<dbReference type="Pfam" id="PF00021">
    <property type="entry name" value="UPAR_LY6"/>
    <property type="match status" value="1"/>
</dbReference>
<dbReference type="EMBL" id="JAHGAV010000909">
    <property type="protein sequence ID" value="KAG6923332.1"/>
    <property type="molecule type" value="Genomic_DNA"/>
</dbReference>
<feature type="non-terminal residue" evidence="2">
    <location>
        <position position="91"/>
    </location>
</feature>
<dbReference type="GO" id="GO:0030154">
    <property type="term" value="P:cell differentiation"/>
    <property type="evidence" value="ECO:0007669"/>
    <property type="project" value="UniProtKB-ARBA"/>
</dbReference>
<dbReference type="CDD" id="cd23571">
    <property type="entry name" value="TFP_LU_ECD_PINLYP_rpt1"/>
    <property type="match status" value="1"/>
</dbReference>
<evidence type="ECO:0000259" key="1">
    <source>
        <dbReference type="Pfam" id="PF00021"/>
    </source>
</evidence>
<dbReference type="InterPro" id="IPR016054">
    <property type="entry name" value="LY6_UPA_recep-like"/>
</dbReference>
<dbReference type="Proteomes" id="UP000765507">
    <property type="component" value="Unassembled WGS sequence"/>
</dbReference>
<dbReference type="Gene3D" id="2.10.60.10">
    <property type="entry name" value="CD59"/>
    <property type="match status" value="1"/>
</dbReference>
<evidence type="ECO:0000313" key="3">
    <source>
        <dbReference type="Proteomes" id="UP000765507"/>
    </source>
</evidence>
<evidence type="ECO:0000313" key="2">
    <source>
        <dbReference type="EMBL" id="KAG6923332.1"/>
    </source>
</evidence>
<reference evidence="2 3" key="1">
    <citation type="journal article" date="2020" name="G3 (Bethesda)">
        <title>Draft Genome of the Common Snapping Turtle, Chelydra serpentina, a Model for Phenotypic Plasticity in Reptiles.</title>
        <authorList>
            <person name="Das D."/>
            <person name="Singh S.K."/>
            <person name="Bierstedt J."/>
            <person name="Erickson A."/>
            <person name="Galli G.L.J."/>
            <person name="Crossley D.A. 2nd"/>
            <person name="Rhen T."/>
        </authorList>
    </citation>
    <scope>NUCLEOTIDE SEQUENCE [LARGE SCALE GENOMIC DNA]</scope>
    <source>
        <strain evidence="2">KW</strain>
    </source>
</reference>
<organism evidence="2 3">
    <name type="scientific">Chelydra serpentina</name>
    <name type="common">Snapping turtle</name>
    <name type="synonym">Testudo serpentina</name>
    <dbReference type="NCBI Taxonomy" id="8475"/>
    <lineage>
        <taxon>Eukaryota</taxon>
        <taxon>Metazoa</taxon>
        <taxon>Chordata</taxon>
        <taxon>Craniata</taxon>
        <taxon>Vertebrata</taxon>
        <taxon>Euteleostomi</taxon>
        <taxon>Archelosauria</taxon>
        <taxon>Testudinata</taxon>
        <taxon>Testudines</taxon>
        <taxon>Cryptodira</taxon>
        <taxon>Durocryptodira</taxon>
        <taxon>Americhelydia</taxon>
        <taxon>Chelydroidea</taxon>
        <taxon>Chelydridae</taxon>
        <taxon>Chelydra</taxon>
    </lineage>
</organism>
<feature type="domain" description="UPAR/Ly6" evidence="1">
    <location>
        <begin position="3"/>
        <end position="86"/>
    </location>
</feature>
<protein>
    <recommendedName>
        <fullName evidence="1">UPAR/Ly6 domain-containing protein</fullName>
    </recommendedName>
</protein>